<dbReference type="STRING" id="1472767.AOX59_03550"/>
<reference evidence="1 2" key="1">
    <citation type="submission" date="2016-01" db="EMBL/GenBank/DDBJ databases">
        <title>Complete genome sequence of strain Lentibacillus amyloliquefaciens LAM0015T isolated from saline sediment.</title>
        <authorList>
            <person name="Wang J.-L."/>
            <person name="He M.-X."/>
        </authorList>
    </citation>
    <scope>NUCLEOTIDE SEQUENCE [LARGE SCALE GENOMIC DNA]</scope>
    <source>
        <strain evidence="1 2">LAM0015</strain>
    </source>
</reference>
<name>A0A0U4E4C9_9BACI</name>
<dbReference type="RefSeq" id="WP_068441937.1">
    <property type="nucleotide sequence ID" value="NZ_CP013862.1"/>
</dbReference>
<dbReference type="OrthoDB" id="2971536at2"/>
<gene>
    <name evidence="1" type="ORF">AOX59_03550</name>
</gene>
<accession>A0A0U4E4C9</accession>
<dbReference type="EMBL" id="CP013862">
    <property type="protein sequence ID" value="ALX47761.1"/>
    <property type="molecule type" value="Genomic_DNA"/>
</dbReference>
<keyword evidence="2" id="KW-1185">Reference proteome</keyword>
<evidence type="ECO:0000313" key="1">
    <source>
        <dbReference type="EMBL" id="ALX47761.1"/>
    </source>
</evidence>
<organism evidence="1 2">
    <name type="scientific">Lentibacillus amyloliquefaciens</name>
    <dbReference type="NCBI Taxonomy" id="1472767"/>
    <lineage>
        <taxon>Bacteria</taxon>
        <taxon>Bacillati</taxon>
        <taxon>Bacillota</taxon>
        <taxon>Bacilli</taxon>
        <taxon>Bacillales</taxon>
        <taxon>Bacillaceae</taxon>
        <taxon>Lentibacillus</taxon>
    </lineage>
</organism>
<sequence length="80" mass="9427">MSHAWFRNQKKVFIAYADGTKKNQFLVRKGKQYFHLSSQKEIRKLSLKQAYQIFLMISTREVEFRGIGSFQNLRKGAGIK</sequence>
<dbReference type="Proteomes" id="UP000050331">
    <property type="component" value="Chromosome"/>
</dbReference>
<evidence type="ECO:0000313" key="2">
    <source>
        <dbReference type="Proteomes" id="UP000050331"/>
    </source>
</evidence>
<dbReference type="AlphaFoldDB" id="A0A0U4E4C9"/>
<protein>
    <submittedName>
        <fullName evidence="1">Uncharacterized protein</fullName>
    </submittedName>
</protein>
<proteinExistence type="predicted"/>
<dbReference type="KEGG" id="lao:AOX59_03550"/>